<dbReference type="Proteomes" id="UP000275461">
    <property type="component" value="Unassembled WGS sequence"/>
</dbReference>
<accession>A0A498C7I1</accession>
<keyword evidence="2" id="KW-1185">Reference proteome</keyword>
<dbReference type="RefSeq" id="WP_147436949.1">
    <property type="nucleotide sequence ID" value="NZ_RCDA01000001.1"/>
</dbReference>
<name>A0A498C7I1_9GAMM</name>
<protein>
    <submittedName>
        <fullName evidence="1">Uncharacterized protein</fullName>
    </submittedName>
</protein>
<dbReference type="EMBL" id="RCDA01000001">
    <property type="protein sequence ID" value="RLK51353.1"/>
    <property type="molecule type" value="Genomic_DNA"/>
</dbReference>
<evidence type="ECO:0000313" key="2">
    <source>
        <dbReference type="Proteomes" id="UP000275461"/>
    </source>
</evidence>
<reference evidence="1 2" key="1">
    <citation type="submission" date="2018-10" db="EMBL/GenBank/DDBJ databases">
        <title>Genomic Encyclopedia of Type Strains, Phase IV (KMG-IV): sequencing the most valuable type-strain genomes for metagenomic binning, comparative biology and taxonomic classification.</title>
        <authorList>
            <person name="Goeker M."/>
        </authorList>
    </citation>
    <scope>NUCLEOTIDE SEQUENCE [LARGE SCALE GENOMIC DNA]</scope>
    <source>
        <strain evidence="1 2">DSM 12769</strain>
    </source>
</reference>
<proteinExistence type="predicted"/>
<organism evidence="1 2">
    <name type="scientific">Alkalispirillum mobile</name>
    <dbReference type="NCBI Taxonomy" id="85925"/>
    <lineage>
        <taxon>Bacteria</taxon>
        <taxon>Pseudomonadati</taxon>
        <taxon>Pseudomonadota</taxon>
        <taxon>Gammaproteobacteria</taxon>
        <taxon>Chromatiales</taxon>
        <taxon>Ectothiorhodospiraceae</taxon>
        <taxon>Alkalispirillum</taxon>
    </lineage>
</organism>
<sequence>MDTEFAKDFGARELTGVLERLSTSSHACERLLSALGPANGPLAVNMIRCGELVGEVGDGVHDFFVDEIENEAEDVWAGMILAGEEDNPETNYPVLIKEYCGVFFVSALEHESAGYFLSLEDALGYVECNWDRVREDP</sequence>
<gene>
    <name evidence="1" type="ORF">DFR31_1289</name>
</gene>
<comment type="caution">
    <text evidence="1">The sequence shown here is derived from an EMBL/GenBank/DDBJ whole genome shotgun (WGS) entry which is preliminary data.</text>
</comment>
<dbReference type="AlphaFoldDB" id="A0A498C7I1"/>
<evidence type="ECO:0000313" key="1">
    <source>
        <dbReference type="EMBL" id="RLK51353.1"/>
    </source>
</evidence>